<dbReference type="Pfam" id="PF14403">
    <property type="entry name" value="CP_ATPgrasp_2"/>
    <property type="match status" value="1"/>
</dbReference>
<evidence type="ECO:0000259" key="2">
    <source>
        <dbReference type="Pfam" id="PF14403"/>
    </source>
</evidence>
<dbReference type="EMBL" id="JBFNQD010000009">
    <property type="protein sequence ID" value="MEW9308481.1"/>
    <property type="molecule type" value="Genomic_DNA"/>
</dbReference>
<dbReference type="PANTHER" id="PTHR34595:SF2">
    <property type="entry name" value="BLR2978 PROTEIN"/>
    <property type="match status" value="1"/>
</dbReference>
<keyword evidence="4" id="KW-1185">Reference proteome</keyword>
<dbReference type="InterPro" id="IPR025841">
    <property type="entry name" value="CP_ATPgrasp_2"/>
</dbReference>
<name>A0ABV3PSM3_9HYPH</name>
<dbReference type="PANTHER" id="PTHR34595">
    <property type="entry name" value="BLR5612 PROTEIN"/>
    <property type="match status" value="1"/>
</dbReference>
<feature type="domain" description="Circularly permuted ATP-grasp type 2" evidence="2">
    <location>
        <begin position="90"/>
        <end position="468"/>
    </location>
</feature>
<dbReference type="SUPFAM" id="SSF56059">
    <property type="entry name" value="Glutathione synthetase ATP-binding domain-like"/>
    <property type="match status" value="1"/>
</dbReference>
<gene>
    <name evidence="3" type="ORF">ABXS05_23205</name>
</gene>
<evidence type="ECO:0000313" key="4">
    <source>
        <dbReference type="Proteomes" id="UP001555786"/>
    </source>
</evidence>
<dbReference type="RefSeq" id="WP_311943644.1">
    <property type="nucleotide sequence ID" value="NZ_JAVSCS010000042.1"/>
</dbReference>
<organism evidence="3 4">
    <name type="scientific">Labrys neptuniae</name>
    <dbReference type="NCBI Taxonomy" id="376174"/>
    <lineage>
        <taxon>Bacteria</taxon>
        <taxon>Pseudomonadati</taxon>
        <taxon>Pseudomonadota</taxon>
        <taxon>Alphaproteobacteria</taxon>
        <taxon>Hyphomicrobiales</taxon>
        <taxon>Xanthobacteraceae</taxon>
        <taxon>Labrys</taxon>
    </lineage>
</organism>
<comment type="caution">
    <text evidence="3">The sequence shown here is derived from an EMBL/GenBank/DDBJ whole genome shotgun (WGS) entry which is preliminary data.</text>
</comment>
<sequence length="843" mass="91437">MLARSRNPGLRSLLADYRPLPGVADELMTAAGEVRPHWLPVLNEMARYRPAVVSQRFAVADRQIKNSGVYYRVYDTPDGRDRPWPLAHVPLVIPDAEWRGIEAGIAQRAQLLETVLSDLYGPATLVRDGALPAAVIAGNPDFQRAVAGSTPLGGEHLVIYAADLGRGPDGRWWVLKDRAQAPSGMGYALENRLAISAALPALYRDMQVERLAGFFQAMRSTLAAKAGREGSRIGLLTPGPANETYFEHAYLARYLGLLLVEGADLTVQDGTVYVRTIEGLKRIDALVRRLDADFADPLELNAGSRLGVPGLVQAVRQGSVALANSLGAGLVEAPAMLAFMPALARRLTGSDLILPNVATWWCGEAGAREEVLRDFERLAVLPAFTREVAGLTRGGASAVADLDKKGQARLRDVVKAHPLEVVAQEVVRLSTMPVWNGKRLEPHPFTLRVYAVATPEGWKVMRGGFCRVGDSNDPRALSMQFGGRSADAWVTSERPVDHVSLLPAPGKVAIKRSLGHLPSRAADNLFWLGRYLERAEATLRVVRAVGEIAAEADEEVVAATQRLTDLLVAWGAAKNWGAAKSEKAEPAASRRAAKAPVEPVAIAEGILRDVLDGEEYGGMPALIGAAARTASAIRERLSRDATQAIADLGAMVVGDRNLPSADRADRYLHTLAALSGLAHENMNQLSGWRFLRIGHHIERSIQTCRLARRLADESASADMLDALLRVTDSRITYRARYLMGTLRLPVLDLVLLDDGNPRSVAYQIIHAAEHLAALPRTSRDGEVDALTRAIRLMRAEIETTQAADVDDRLILGLENRLLALSSELSARYFNQDEAMAEIAEGLG</sequence>
<accession>A0ABV3PSM3</accession>
<feature type="domain" description="DUF403" evidence="1">
    <location>
        <begin position="517"/>
        <end position="829"/>
    </location>
</feature>
<dbReference type="InterPro" id="IPR051680">
    <property type="entry name" value="ATP-dep_Glu-Cys_Ligase-2"/>
</dbReference>
<protein>
    <submittedName>
        <fullName evidence="3">Circularly permuted type 2 ATP-grasp protein</fullName>
    </submittedName>
</protein>
<dbReference type="Proteomes" id="UP001555786">
    <property type="component" value="Unassembled WGS sequence"/>
</dbReference>
<reference evidence="3 4" key="1">
    <citation type="submission" date="2024-07" db="EMBL/GenBank/DDBJ databases">
        <title>Description of Labrys sedimenti sp. nov., isolated from a diclofenac-degrading enrichment culture.</title>
        <authorList>
            <person name="Tancsics A."/>
            <person name="Csepanyi A."/>
        </authorList>
    </citation>
    <scope>NUCLEOTIDE SEQUENCE [LARGE SCALE GENOMIC DNA]</scope>
    <source>
        <strain evidence="3 4">LMG 23578</strain>
    </source>
</reference>
<dbReference type="InterPro" id="IPR007296">
    <property type="entry name" value="DUF403"/>
</dbReference>
<evidence type="ECO:0000259" key="1">
    <source>
        <dbReference type="Pfam" id="PF04168"/>
    </source>
</evidence>
<proteinExistence type="predicted"/>
<dbReference type="Pfam" id="PF04168">
    <property type="entry name" value="Alpha-E"/>
    <property type="match status" value="1"/>
</dbReference>
<dbReference type="Gene3D" id="3.40.50.11290">
    <property type="match status" value="1"/>
</dbReference>
<evidence type="ECO:0000313" key="3">
    <source>
        <dbReference type="EMBL" id="MEW9308481.1"/>
    </source>
</evidence>